<comment type="caution">
    <text evidence="1">The sequence shown here is derived from an EMBL/GenBank/DDBJ whole genome shotgun (WGS) entry which is preliminary data.</text>
</comment>
<name>A0A933I9Q2_UNCT6</name>
<dbReference type="EMBL" id="JACQXR010000019">
    <property type="protein sequence ID" value="MBI4725938.1"/>
    <property type="molecule type" value="Genomic_DNA"/>
</dbReference>
<evidence type="ECO:0000313" key="1">
    <source>
        <dbReference type="EMBL" id="MBI4725938.1"/>
    </source>
</evidence>
<dbReference type="InterPro" id="IPR052341">
    <property type="entry name" value="LOG_family_nucleotidases"/>
</dbReference>
<dbReference type="Proteomes" id="UP000736328">
    <property type="component" value="Unassembled WGS sequence"/>
</dbReference>
<proteinExistence type="predicted"/>
<dbReference type="InterPro" id="IPR005268">
    <property type="entry name" value="CHP00725"/>
</dbReference>
<organism evidence="1 2">
    <name type="scientific">candidate division TA06 bacterium</name>
    <dbReference type="NCBI Taxonomy" id="2250710"/>
    <lineage>
        <taxon>Bacteria</taxon>
        <taxon>Bacteria division TA06</taxon>
    </lineage>
</organism>
<dbReference type="SUPFAM" id="SSF102405">
    <property type="entry name" value="MCP/YpsA-like"/>
    <property type="match status" value="1"/>
</dbReference>
<dbReference type="InterPro" id="IPR041164">
    <property type="entry name" value="LDcluster4"/>
</dbReference>
<dbReference type="Pfam" id="PF18306">
    <property type="entry name" value="LDcluster4"/>
    <property type="match status" value="1"/>
</dbReference>
<protein>
    <submittedName>
        <fullName evidence="1">TIGR00725 family protein</fullName>
    </submittedName>
</protein>
<dbReference type="PANTHER" id="PTHR43393:SF3">
    <property type="entry name" value="LYSINE DECARBOXYLASE-LIKE PROTEIN"/>
    <property type="match status" value="1"/>
</dbReference>
<dbReference type="PANTHER" id="PTHR43393">
    <property type="entry name" value="CYTOKININ RIBOSIDE 5'-MONOPHOSPHATE PHOSPHORIBOHYDROLASE"/>
    <property type="match status" value="1"/>
</dbReference>
<dbReference type="GO" id="GO:0005829">
    <property type="term" value="C:cytosol"/>
    <property type="evidence" value="ECO:0007669"/>
    <property type="project" value="TreeGrafter"/>
</dbReference>
<dbReference type="AlphaFoldDB" id="A0A933I9Q2"/>
<accession>A0A933I9Q2</accession>
<gene>
    <name evidence="1" type="ORF">HY768_01705</name>
</gene>
<dbReference type="Gene3D" id="3.40.50.450">
    <property type="match status" value="1"/>
</dbReference>
<sequence>MASKPRIGVIGVSQCGKALGEMAHQTGKLIAQGGGVLVCGGMGGVMEAACRGASEAGGLTVGILPGSTARDANRFVDVPIITGMGYTRNSLVVQSSQVIIAIGGRYGTLSEIAFAIQYQIPLIGLNTWKIRAAIKHVKTPEEAVKLAFRMVGQ</sequence>
<evidence type="ECO:0000313" key="2">
    <source>
        <dbReference type="Proteomes" id="UP000736328"/>
    </source>
</evidence>
<reference evidence="1" key="1">
    <citation type="submission" date="2020-07" db="EMBL/GenBank/DDBJ databases">
        <title>Huge and variable diversity of episymbiotic CPR bacteria and DPANN archaea in groundwater ecosystems.</title>
        <authorList>
            <person name="He C.Y."/>
            <person name="Keren R."/>
            <person name="Whittaker M."/>
            <person name="Farag I.F."/>
            <person name="Doudna J."/>
            <person name="Cate J.H.D."/>
            <person name="Banfield J.F."/>
        </authorList>
    </citation>
    <scope>NUCLEOTIDE SEQUENCE</scope>
    <source>
        <strain evidence="1">NC_groundwater_1520_Pr4_B-0.1um_53_5</strain>
    </source>
</reference>
<dbReference type="NCBIfam" id="TIGR00725">
    <property type="entry name" value="TIGR00725 family protein"/>
    <property type="match status" value="1"/>
</dbReference>